<dbReference type="AlphaFoldDB" id="A0A9N9YEQ0"/>
<protein>
    <submittedName>
        <fullName evidence="1">Uncharacterized protein</fullName>
    </submittedName>
</protein>
<sequence>MLWQAAPKDEFDLTEYWLGFGLIVTPHRAGLEEGEGFGLTEWWWPGLKKALVGAEKCQRAEAQSGRPNHFEEQEQEWE</sequence>
<keyword evidence="2" id="KW-1185">Reference proteome</keyword>
<proteinExistence type="predicted"/>
<dbReference type="Proteomes" id="UP000696573">
    <property type="component" value="Unassembled WGS sequence"/>
</dbReference>
<reference evidence="1" key="1">
    <citation type="submission" date="2021-10" db="EMBL/GenBank/DDBJ databases">
        <authorList>
            <person name="Piombo E."/>
        </authorList>
    </citation>
    <scope>NUCLEOTIDE SEQUENCE</scope>
</reference>
<organism evidence="1 2">
    <name type="scientific">Clonostachys rhizophaga</name>
    <dbReference type="NCBI Taxonomy" id="160324"/>
    <lineage>
        <taxon>Eukaryota</taxon>
        <taxon>Fungi</taxon>
        <taxon>Dikarya</taxon>
        <taxon>Ascomycota</taxon>
        <taxon>Pezizomycotina</taxon>
        <taxon>Sordariomycetes</taxon>
        <taxon>Hypocreomycetidae</taxon>
        <taxon>Hypocreales</taxon>
        <taxon>Bionectriaceae</taxon>
        <taxon>Clonostachys</taxon>
    </lineage>
</organism>
<evidence type="ECO:0000313" key="1">
    <source>
        <dbReference type="EMBL" id="CAH0018427.1"/>
    </source>
</evidence>
<comment type="caution">
    <text evidence="1">The sequence shown here is derived from an EMBL/GenBank/DDBJ whole genome shotgun (WGS) entry which is preliminary data.</text>
</comment>
<evidence type="ECO:0000313" key="2">
    <source>
        <dbReference type="Proteomes" id="UP000696573"/>
    </source>
</evidence>
<gene>
    <name evidence="1" type="ORF">CRHIZ90672A_00009108</name>
</gene>
<accession>A0A9N9YEQ0</accession>
<dbReference type="EMBL" id="CABFNQ020000533">
    <property type="protein sequence ID" value="CAH0018427.1"/>
    <property type="molecule type" value="Genomic_DNA"/>
</dbReference>
<name>A0A9N9YEQ0_9HYPO</name>